<sequence length="186" mass="21492">MLDESNEEAADALEASLIDNVELNDSSDEQPPEVHTGLSSLKQCLRVTYGRHAMPPLGRYFRSVFELAKCSSNLAFLERCRAMCVVPRHYRAQCRRGIKYTRRVGRILDETSYRLMLADLQYSRLRKEDLRRFLVVLKEQLENNLSLRDLSHVADLGEAKYAKIFDEAMDEHHGILAEQEYGIEQN</sequence>
<comment type="caution">
    <text evidence="1">The sequence shown here is derived from an EMBL/GenBank/DDBJ whole genome shotgun (WGS) entry which is preliminary data.</text>
</comment>
<evidence type="ECO:0000313" key="1">
    <source>
        <dbReference type="EMBL" id="KAH9360662.1"/>
    </source>
</evidence>
<reference evidence="1 2" key="1">
    <citation type="journal article" date="2020" name="Cell">
        <title>Large-Scale Comparative Analyses of Tick Genomes Elucidate Their Genetic Diversity and Vector Capacities.</title>
        <authorList>
            <consortium name="Tick Genome and Microbiome Consortium (TIGMIC)"/>
            <person name="Jia N."/>
            <person name="Wang J."/>
            <person name="Shi W."/>
            <person name="Du L."/>
            <person name="Sun Y."/>
            <person name="Zhan W."/>
            <person name="Jiang J.F."/>
            <person name="Wang Q."/>
            <person name="Zhang B."/>
            <person name="Ji P."/>
            <person name="Bell-Sakyi L."/>
            <person name="Cui X.M."/>
            <person name="Yuan T.T."/>
            <person name="Jiang B.G."/>
            <person name="Yang W.F."/>
            <person name="Lam T.T."/>
            <person name="Chang Q.C."/>
            <person name="Ding S.J."/>
            <person name="Wang X.J."/>
            <person name="Zhu J.G."/>
            <person name="Ruan X.D."/>
            <person name="Zhao L."/>
            <person name="Wei J.T."/>
            <person name="Ye R.Z."/>
            <person name="Que T.C."/>
            <person name="Du C.H."/>
            <person name="Zhou Y.H."/>
            <person name="Cheng J.X."/>
            <person name="Dai P.F."/>
            <person name="Guo W.B."/>
            <person name="Han X.H."/>
            <person name="Huang E.J."/>
            <person name="Li L.F."/>
            <person name="Wei W."/>
            <person name="Gao Y.C."/>
            <person name="Liu J.Z."/>
            <person name="Shao H.Z."/>
            <person name="Wang X."/>
            <person name="Wang C.C."/>
            <person name="Yang T.C."/>
            <person name="Huo Q.B."/>
            <person name="Li W."/>
            <person name="Chen H.Y."/>
            <person name="Chen S.E."/>
            <person name="Zhou L.G."/>
            <person name="Ni X.B."/>
            <person name="Tian J.H."/>
            <person name="Sheng Y."/>
            <person name="Liu T."/>
            <person name="Pan Y.S."/>
            <person name="Xia L.Y."/>
            <person name="Li J."/>
            <person name="Zhao F."/>
            <person name="Cao W.C."/>
        </authorList>
    </citation>
    <scope>NUCLEOTIDE SEQUENCE [LARGE SCALE GENOMIC DNA]</scope>
    <source>
        <strain evidence="1">HaeL-2018</strain>
    </source>
</reference>
<dbReference type="Proteomes" id="UP000821853">
    <property type="component" value="Chromosome 1"/>
</dbReference>
<proteinExistence type="predicted"/>
<dbReference type="EMBL" id="JABSTR010000001">
    <property type="protein sequence ID" value="KAH9360662.1"/>
    <property type="molecule type" value="Genomic_DNA"/>
</dbReference>
<organism evidence="1 2">
    <name type="scientific">Haemaphysalis longicornis</name>
    <name type="common">Bush tick</name>
    <dbReference type="NCBI Taxonomy" id="44386"/>
    <lineage>
        <taxon>Eukaryota</taxon>
        <taxon>Metazoa</taxon>
        <taxon>Ecdysozoa</taxon>
        <taxon>Arthropoda</taxon>
        <taxon>Chelicerata</taxon>
        <taxon>Arachnida</taxon>
        <taxon>Acari</taxon>
        <taxon>Parasitiformes</taxon>
        <taxon>Ixodida</taxon>
        <taxon>Ixodoidea</taxon>
        <taxon>Ixodidae</taxon>
        <taxon>Haemaphysalinae</taxon>
        <taxon>Haemaphysalis</taxon>
    </lineage>
</organism>
<dbReference type="AlphaFoldDB" id="A0A9J6F6Z0"/>
<dbReference type="VEuPathDB" id="VectorBase:HLOH_057662"/>
<evidence type="ECO:0000313" key="2">
    <source>
        <dbReference type="Proteomes" id="UP000821853"/>
    </source>
</evidence>
<accession>A0A9J6F6Z0</accession>
<dbReference type="OrthoDB" id="6490517at2759"/>
<name>A0A9J6F6Z0_HAELO</name>
<gene>
    <name evidence="1" type="ORF">HPB48_004794</name>
</gene>
<keyword evidence="2" id="KW-1185">Reference proteome</keyword>
<protein>
    <submittedName>
        <fullName evidence="1">Uncharacterized protein</fullName>
    </submittedName>
</protein>